<dbReference type="PROSITE" id="PS50995">
    <property type="entry name" value="HTH_MARR_2"/>
    <property type="match status" value="1"/>
</dbReference>
<keyword evidence="7" id="KW-1185">Reference proteome</keyword>
<name>A0A3N0B455_9ACTN</name>
<dbReference type="PRINTS" id="PR00598">
    <property type="entry name" value="HTHMARR"/>
</dbReference>
<reference evidence="5" key="4">
    <citation type="submission" date="2021-09" db="EMBL/GenBank/DDBJ databases">
        <authorList>
            <person name="Gilroy R."/>
        </authorList>
    </citation>
    <scope>NUCLEOTIDE SEQUENCE</scope>
    <source>
        <strain evidence="5">ChiGjej6B6-11269</strain>
    </source>
</reference>
<dbReference type="AlphaFoldDB" id="A0A3N0B455"/>
<dbReference type="SUPFAM" id="SSF46785">
    <property type="entry name" value="Winged helix' DNA-binding domain"/>
    <property type="match status" value="1"/>
</dbReference>
<dbReference type="Pfam" id="PF12802">
    <property type="entry name" value="MarR_2"/>
    <property type="match status" value="1"/>
</dbReference>
<dbReference type="EMBL" id="DYWI01000033">
    <property type="protein sequence ID" value="HJF64870.1"/>
    <property type="molecule type" value="Genomic_DNA"/>
</dbReference>
<organism evidence="6 7">
    <name type="scientific">Slackia equolifaciens</name>
    <dbReference type="NCBI Taxonomy" id="498718"/>
    <lineage>
        <taxon>Bacteria</taxon>
        <taxon>Bacillati</taxon>
        <taxon>Actinomycetota</taxon>
        <taxon>Coriobacteriia</taxon>
        <taxon>Eggerthellales</taxon>
        <taxon>Eggerthellaceae</taxon>
        <taxon>Slackia</taxon>
    </lineage>
</organism>
<dbReference type="RefSeq" id="WP_123207758.1">
    <property type="nucleotide sequence ID" value="NZ_JBHTHO010000004.1"/>
</dbReference>
<dbReference type="EMBL" id="QIBX01000001">
    <property type="protein sequence ID" value="RNL41895.1"/>
    <property type="molecule type" value="Genomic_DNA"/>
</dbReference>
<gene>
    <name evidence="6" type="ORF">DMP06_00320</name>
    <name evidence="5" type="ORF">K8U77_01965</name>
</gene>
<feature type="domain" description="HTH marR-type" evidence="4">
    <location>
        <begin position="1"/>
        <end position="143"/>
    </location>
</feature>
<evidence type="ECO:0000259" key="4">
    <source>
        <dbReference type="PROSITE" id="PS50995"/>
    </source>
</evidence>
<dbReference type="PANTHER" id="PTHR42756">
    <property type="entry name" value="TRANSCRIPTIONAL REGULATOR, MARR"/>
    <property type="match status" value="1"/>
</dbReference>
<reference evidence="6" key="2">
    <citation type="journal article" date="2019" name="Microbiol. Resour. Announc.">
        <title>Draft Genome Sequences of Type Strains of Gordonibacter faecihominis, Paraeggerthella hongkongensis, Parvibacter caecicola,Slackia equolifaciens, Slackia faecicanis, and Slackia isoflavoniconvertens.</title>
        <authorList>
            <person name="Danylec N."/>
            <person name="Stoll D.A."/>
            <person name="Dotsch A."/>
            <person name="Huch M."/>
        </authorList>
    </citation>
    <scope>NUCLEOTIDE SEQUENCE</scope>
    <source>
        <strain evidence="6">DSM 24851</strain>
    </source>
</reference>
<keyword evidence="1" id="KW-0805">Transcription regulation</keyword>
<proteinExistence type="predicted"/>
<dbReference type="Gene3D" id="1.10.10.10">
    <property type="entry name" value="Winged helix-like DNA-binding domain superfamily/Winged helix DNA-binding domain"/>
    <property type="match status" value="1"/>
</dbReference>
<dbReference type="PANTHER" id="PTHR42756:SF1">
    <property type="entry name" value="TRANSCRIPTIONAL REPRESSOR OF EMRAB OPERON"/>
    <property type="match status" value="1"/>
</dbReference>
<evidence type="ECO:0000313" key="6">
    <source>
        <dbReference type="EMBL" id="RNL41895.1"/>
    </source>
</evidence>
<dbReference type="InterPro" id="IPR000835">
    <property type="entry name" value="HTH_MarR-typ"/>
</dbReference>
<evidence type="ECO:0000256" key="3">
    <source>
        <dbReference type="ARBA" id="ARBA00023163"/>
    </source>
</evidence>
<evidence type="ECO:0000256" key="1">
    <source>
        <dbReference type="ARBA" id="ARBA00023015"/>
    </source>
</evidence>
<reference evidence="7" key="1">
    <citation type="submission" date="2018-05" db="EMBL/GenBank/DDBJ databases">
        <title>Genome Sequencing of selected type strains of the family Eggerthellaceae.</title>
        <authorList>
            <person name="Danylec N."/>
            <person name="Stoll D.A."/>
            <person name="Doetsch A."/>
            <person name="Huch M."/>
        </authorList>
    </citation>
    <scope>NUCLEOTIDE SEQUENCE [LARGE SCALE GENOMIC DNA]</scope>
    <source>
        <strain evidence="7">DSM 24851</strain>
    </source>
</reference>
<sequence>MTDTALGRQEVNDLLVETFNSILRVEQDVLNNRLTESLTIAEIHTIHAVGLHDSSPMNVVAARLGVTLATLTASINKLVSKGFVTRSRSQADRRQVLVSLTAPGRSAYRTHELFHKQLVDAALSVLSPEEEAVFARSLVKVKEFFEEQEKRLVTSERIAK</sequence>
<keyword evidence="3" id="KW-0804">Transcription</keyword>
<evidence type="ECO:0000313" key="5">
    <source>
        <dbReference type="EMBL" id="HJF64870.1"/>
    </source>
</evidence>
<dbReference type="SMART" id="SM00347">
    <property type="entry name" value="HTH_MARR"/>
    <property type="match status" value="1"/>
</dbReference>
<dbReference type="Proteomes" id="UP000269591">
    <property type="component" value="Unassembled WGS sequence"/>
</dbReference>
<evidence type="ECO:0000256" key="2">
    <source>
        <dbReference type="ARBA" id="ARBA00023125"/>
    </source>
</evidence>
<dbReference type="InterPro" id="IPR036388">
    <property type="entry name" value="WH-like_DNA-bd_sf"/>
</dbReference>
<reference evidence="5" key="3">
    <citation type="journal article" date="2021" name="PeerJ">
        <title>Extensive microbial diversity within the chicken gut microbiome revealed by metagenomics and culture.</title>
        <authorList>
            <person name="Gilroy R."/>
            <person name="Ravi A."/>
            <person name="Getino M."/>
            <person name="Pursley I."/>
            <person name="Horton D.L."/>
            <person name="Alikhan N.F."/>
            <person name="Baker D."/>
            <person name="Gharbi K."/>
            <person name="Hall N."/>
            <person name="Watson M."/>
            <person name="Adriaenssens E.M."/>
            <person name="Foster-Nyarko E."/>
            <person name="Jarju S."/>
            <person name="Secka A."/>
            <person name="Antonio M."/>
            <person name="Oren A."/>
            <person name="Chaudhuri R.R."/>
            <person name="La Ragione R."/>
            <person name="Hildebrand F."/>
            <person name="Pallen M.J."/>
        </authorList>
    </citation>
    <scope>NUCLEOTIDE SEQUENCE</scope>
    <source>
        <strain evidence="5">ChiGjej6B6-11269</strain>
    </source>
</reference>
<protein>
    <submittedName>
        <fullName evidence="6">MarR family transcriptional regulator</fullName>
    </submittedName>
    <submittedName>
        <fullName evidence="5">MarR family winged helix-turn-helix transcriptional regulator</fullName>
    </submittedName>
</protein>
<dbReference type="InterPro" id="IPR036390">
    <property type="entry name" value="WH_DNA-bd_sf"/>
</dbReference>
<dbReference type="GO" id="GO:0003677">
    <property type="term" value="F:DNA binding"/>
    <property type="evidence" value="ECO:0007669"/>
    <property type="project" value="UniProtKB-KW"/>
</dbReference>
<comment type="caution">
    <text evidence="6">The sequence shown here is derived from an EMBL/GenBank/DDBJ whole genome shotgun (WGS) entry which is preliminary data.</text>
</comment>
<evidence type="ECO:0000313" key="7">
    <source>
        <dbReference type="Proteomes" id="UP000269591"/>
    </source>
</evidence>
<dbReference type="Proteomes" id="UP000786989">
    <property type="component" value="Unassembled WGS sequence"/>
</dbReference>
<dbReference type="GO" id="GO:0003700">
    <property type="term" value="F:DNA-binding transcription factor activity"/>
    <property type="evidence" value="ECO:0007669"/>
    <property type="project" value="InterPro"/>
</dbReference>
<accession>A0A3N0B455</accession>
<keyword evidence="2" id="KW-0238">DNA-binding</keyword>
<dbReference type="OrthoDB" id="5461037at2"/>